<dbReference type="InterPro" id="IPR011642">
    <property type="entry name" value="Gate_dom"/>
</dbReference>
<dbReference type="GO" id="GO:0005886">
    <property type="term" value="C:plasma membrane"/>
    <property type="evidence" value="ECO:0007669"/>
    <property type="project" value="UniProtKB-SubCell"/>
</dbReference>
<keyword evidence="5 8" id="KW-1133">Transmembrane helix</keyword>
<dbReference type="Pfam" id="PF07670">
    <property type="entry name" value="Gate"/>
    <property type="match status" value="1"/>
</dbReference>
<feature type="transmembrane region" description="Helical" evidence="8">
    <location>
        <begin position="157"/>
        <end position="176"/>
    </location>
</feature>
<sequence>MPKSNNNSQIEINNPDKRDSDINPQSKEVREKINEVSPSDSESPSRPPIIEKGEFQDDDLADQTSKPSLAQRFRRIYARCKWIRIPLFGAFITAWWISIIVQPKQRHRWLIPTIVYLMILLRLVTIYLPLTKWLMKGLRFLWMNGLKVRDMIIPEKFRILSGALLTLAVMLIGTMVPSETKDSTRLQRFISFLGICVALVGLWATSTNRSKIRWVTVINGILMQYIIALFVLRTKVGYDIFHFLSSLSEEFLGFARNGVAFVTTSEIAAQTYFFFSVLPAVLFFISVVYILLYLGFIQWATGKFSKFFFWSMKVSGGEAVVAAASPFIGIGESAVLIKGLLPYLTTAEVHQVMCSGFATISGSVLIAYIGIGINSQALVSSCVMSIPASLSVSKLRYPEVENSLTAGDCTIPDGDENLDESQKPQNILQAFSNGAYLGIVVAGTIMANQVCIISFVALINGVLTWFGSFWGIHKLTLEVIGGYLLYPVAFFLGAPFDELLPISQLIATKFIENEYNGYTDLIGKAPYNQMSKRGQLLATYSLCGFSNFGSVGTQLGVLSTLAPNKSKVVARTIFSALITGGISTLLSACVAGMVIHDLSDFKVSSHSST</sequence>
<feature type="transmembrane region" description="Helical" evidence="8">
    <location>
        <begin position="82"/>
        <end position="103"/>
    </location>
</feature>
<feature type="transmembrane region" description="Helical" evidence="8">
    <location>
        <begin position="272"/>
        <end position="295"/>
    </location>
</feature>
<comment type="subcellular location">
    <subcellularLocation>
        <location evidence="1">Cell membrane</location>
        <topology evidence="1">Multi-pass membrane protein</topology>
    </subcellularLocation>
</comment>
<feature type="transmembrane region" description="Helical" evidence="8">
    <location>
        <begin position="109"/>
        <end position="130"/>
    </location>
</feature>
<evidence type="ECO:0000256" key="1">
    <source>
        <dbReference type="ARBA" id="ARBA00004651"/>
    </source>
</evidence>
<evidence type="ECO:0000256" key="6">
    <source>
        <dbReference type="ARBA" id="ARBA00023136"/>
    </source>
</evidence>
<feature type="region of interest" description="Disordered" evidence="7">
    <location>
        <begin position="1"/>
        <end position="52"/>
    </location>
</feature>
<evidence type="ECO:0000259" key="10">
    <source>
        <dbReference type="Pfam" id="PF07662"/>
    </source>
</evidence>
<evidence type="ECO:0000256" key="8">
    <source>
        <dbReference type="SAM" id="Phobius"/>
    </source>
</evidence>
<feature type="transmembrane region" description="Helical" evidence="8">
    <location>
        <begin position="573"/>
        <end position="595"/>
    </location>
</feature>
<keyword evidence="6 8" id="KW-0472">Membrane</keyword>
<feature type="transmembrane region" description="Helical" evidence="8">
    <location>
        <begin position="349"/>
        <end position="371"/>
    </location>
</feature>
<name>A0AAV5QE64_9ASCO</name>
<dbReference type="GeneID" id="90071102"/>
<dbReference type="InterPro" id="IPR008276">
    <property type="entry name" value="C_nuclsd_transpt"/>
</dbReference>
<comment type="caution">
    <text evidence="12">The sequence shown here is derived from an EMBL/GenBank/DDBJ whole genome shotgun (WGS) entry which is preliminary data.</text>
</comment>
<evidence type="ECO:0000256" key="3">
    <source>
        <dbReference type="ARBA" id="ARBA00022475"/>
    </source>
</evidence>
<evidence type="ECO:0000313" key="13">
    <source>
        <dbReference type="Proteomes" id="UP001360560"/>
    </source>
</evidence>
<dbReference type="Proteomes" id="UP001360560">
    <property type="component" value="Unassembled WGS sequence"/>
</dbReference>
<feature type="transmembrane region" description="Helical" evidence="8">
    <location>
        <begin position="435"/>
        <end position="463"/>
    </location>
</feature>
<feature type="transmembrane region" description="Helical" evidence="8">
    <location>
        <begin position="188"/>
        <end position="205"/>
    </location>
</feature>
<feature type="transmembrane region" description="Helical" evidence="8">
    <location>
        <begin position="212"/>
        <end position="232"/>
    </location>
</feature>
<dbReference type="GO" id="GO:0005337">
    <property type="term" value="F:nucleoside transmembrane transporter activity"/>
    <property type="evidence" value="ECO:0007669"/>
    <property type="project" value="InterPro"/>
</dbReference>
<evidence type="ECO:0000259" key="11">
    <source>
        <dbReference type="Pfam" id="PF07670"/>
    </source>
</evidence>
<dbReference type="EMBL" id="BTFZ01000001">
    <property type="protein sequence ID" value="GMM33123.1"/>
    <property type="molecule type" value="Genomic_DNA"/>
</dbReference>
<keyword evidence="3" id="KW-1003">Cell membrane</keyword>
<evidence type="ECO:0000256" key="4">
    <source>
        <dbReference type="ARBA" id="ARBA00022692"/>
    </source>
</evidence>
<dbReference type="Pfam" id="PF07662">
    <property type="entry name" value="Nucleos_tra2_C"/>
    <property type="match status" value="1"/>
</dbReference>
<evidence type="ECO:0000256" key="2">
    <source>
        <dbReference type="ARBA" id="ARBA00009033"/>
    </source>
</evidence>
<feature type="transmembrane region" description="Helical" evidence="8">
    <location>
        <begin position="307"/>
        <end position="329"/>
    </location>
</feature>
<accession>A0AAV5QE64</accession>
<feature type="domain" description="Concentrative nucleoside transporter C-terminal" evidence="10">
    <location>
        <begin position="378"/>
        <end position="592"/>
    </location>
</feature>
<dbReference type="Pfam" id="PF01773">
    <property type="entry name" value="Nucleos_tra2_N"/>
    <property type="match status" value="1"/>
</dbReference>
<feature type="compositionally biased region" description="Polar residues" evidence="7">
    <location>
        <begin position="1"/>
        <end position="12"/>
    </location>
</feature>
<keyword evidence="13" id="KW-1185">Reference proteome</keyword>
<reference evidence="12 13" key="1">
    <citation type="journal article" date="2023" name="Elife">
        <title>Identification of key yeast species and microbe-microbe interactions impacting larval growth of Drosophila in the wild.</title>
        <authorList>
            <person name="Mure A."/>
            <person name="Sugiura Y."/>
            <person name="Maeda R."/>
            <person name="Honda K."/>
            <person name="Sakurai N."/>
            <person name="Takahashi Y."/>
            <person name="Watada M."/>
            <person name="Katoh T."/>
            <person name="Gotoh A."/>
            <person name="Gotoh Y."/>
            <person name="Taniguchi I."/>
            <person name="Nakamura K."/>
            <person name="Hayashi T."/>
            <person name="Katayama T."/>
            <person name="Uemura T."/>
            <person name="Hattori Y."/>
        </authorList>
    </citation>
    <scope>NUCLEOTIDE SEQUENCE [LARGE SCALE GENOMIC DNA]</scope>
    <source>
        <strain evidence="12 13">SC-9</strain>
    </source>
</reference>
<evidence type="ECO:0000259" key="9">
    <source>
        <dbReference type="Pfam" id="PF01773"/>
    </source>
</evidence>
<gene>
    <name evidence="12" type="ORF">DASC09_004480</name>
</gene>
<proteinExistence type="inferred from homology"/>
<keyword evidence="4 8" id="KW-0812">Transmembrane</keyword>
<feature type="domain" description="Nucleoside transporter/FeoB GTPase Gate" evidence="11">
    <location>
        <begin position="274"/>
        <end position="372"/>
    </location>
</feature>
<feature type="compositionally biased region" description="Basic and acidic residues" evidence="7">
    <location>
        <begin position="14"/>
        <end position="34"/>
    </location>
</feature>
<dbReference type="GO" id="GO:0015293">
    <property type="term" value="F:symporter activity"/>
    <property type="evidence" value="ECO:0007669"/>
    <property type="project" value="TreeGrafter"/>
</dbReference>
<feature type="domain" description="Concentrative nucleoside transporter N-terminal" evidence="9">
    <location>
        <begin position="193"/>
        <end position="264"/>
    </location>
</feature>
<evidence type="ECO:0000313" key="12">
    <source>
        <dbReference type="EMBL" id="GMM33123.1"/>
    </source>
</evidence>
<dbReference type="PANTHER" id="PTHR10590">
    <property type="entry name" value="SODIUM/NUCLEOSIDE COTRANSPORTER"/>
    <property type="match status" value="1"/>
</dbReference>
<evidence type="ECO:0000256" key="7">
    <source>
        <dbReference type="SAM" id="MobiDB-lite"/>
    </source>
</evidence>
<organism evidence="12 13">
    <name type="scientific">Saccharomycopsis crataegensis</name>
    <dbReference type="NCBI Taxonomy" id="43959"/>
    <lineage>
        <taxon>Eukaryota</taxon>
        <taxon>Fungi</taxon>
        <taxon>Dikarya</taxon>
        <taxon>Ascomycota</taxon>
        <taxon>Saccharomycotina</taxon>
        <taxon>Saccharomycetes</taxon>
        <taxon>Saccharomycopsidaceae</taxon>
        <taxon>Saccharomycopsis</taxon>
    </lineage>
</organism>
<comment type="similarity">
    <text evidence="2">Belongs to the concentrative nucleoside transporter (CNT) (TC 2.A.41) family.</text>
</comment>
<dbReference type="PANTHER" id="PTHR10590:SF4">
    <property type="entry name" value="SOLUTE CARRIER FAMILY 28 MEMBER 3"/>
    <property type="match status" value="1"/>
</dbReference>
<dbReference type="RefSeq" id="XP_064850123.1">
    <property type="nucleotide sequence ID" value="XM_064994051.1"/>
</dbReference>
<dbReference type="AlphaFoldDB" id="A0AAV5QE64"/>
<evidence type="ECO:0000256" key="5">
    <source>
        <dbReference type="ARBA" id="ARBA00022989"/>
    </source>
</evidence>
<protein>
    <recommendedName>
        <fullName evidence="14">Sodium/nucleoside cotransporter</fullName>
    </recommendedName>
</protein>
<feature type="transmembrane region" description="Helical" evidence="8">
    <location>
        <begin position="475"/>
        <end position="496"/>
    </location>
</feature>
<dbReference type="InterPro" id="IPR011657">
    <property type="entry name" value="CNT_C_dom"/>
</dbReference>
<evidence type="ECO:0008006" key="14">
    <source>
        <dbReference type="Google" id="ProtNLM"/>
    </source>
</evidence>
<dbReference type="InterPro" id="IPR002668">
    <property type="entry name" value="CNT_N_dom"/>
</dbReference>